<evidence type="ECO:0000256" key="1">
    <source>
        <dbReference type="ARBA" id="ARBA00006739"/>
    </source>
</evidence>
<dbReference type="Proteomes" id="UP000264589">
    <property type="component" value="Unassembled WGS sequence"/>
</dbReference>
<comment type="similarity">
    <text evidence="1">Belongs to the glycosyltransferase 2 family.</text>
</comment>
<dbReference type="GO" id="GO:0016757">
    <property type="term" value="F:glycosyltransferase activity"/>
    <property type="evidence" value="ECO:0007669"/>
    <property type="project" value="UniProtKB-KW"/>
</dbReference>
<gene>
    <name evidence="6" type="ORF">DX908_00945</name>
</gene>
<reference evidence="6 7" key="1">
    <citation type="submission" date="2018-08" db="EMBL/GenBank/DDBJ databases">
        <title>Parvularcula sp. SM1705, isolated from surface water of the South Sea China.</title>
        <authorList>
            <person name="Sun L."/>
        </authorList>
    </citation>
    <scope>NUCLEOTIDE SEQUENCE [LARGE SCALE GENOMIC DNA]</scope>
    <source>
        <strain evidence="6 7">SM1705</strain>
    </source>
</reference>
<dbReference type="RefSeq" id="WP_116390603.1">
    <property type="nucleotide sequence ID" value="NZ_QUQO01000001.1"/>
</dbReference>
<dbReference type="PANTHER" id="PTHR43179">
    <property type="entry name" value="RHAMNOSYLTRANSFERASE WBBL"/>
    <property type="match status" value="1"/>
</dbReference>
<keyword evidence="4" id="KW-1133">Transmembrane helix</keyword>
<feature type="domain" description="Glycosyltransferase 2-like" evidence="5">
    <location>
        <begin position="9"/>
        <end position="130"/>
    </location>
</feature>
<keyword evidence="3 6" id="KW-0808">Transferase</keyword>
<proteinExistence type="inferred from homology"/>
<sequence length="336" mass="36985">MTQEGPALSVIIVNYNSGERLTRVFAALDRQTWRDFETLLVDNASSDDSASLAAEYPHLVTVKMSPVNTGFAGGVMIGAAMAKGEWLVVLNPDAYPESDWLEKLMAAAMEYGPETLLGSVQLTEDEEDRLDGLGDVYHMSGVAWRGGFGKSAALTPTEDREIFAPCFAAAALHRERFLSLGGLDEDFFCYHEDVDFGFRHRLAGGRAVLVHDAIVHHEGSGITGRYSDFTVFHGIRNRMWTFVKNTPLALMPVMLPAYLFFSAGFLLRSFMLGIGKPYMRGFAAGVKGLPRMLKKRGEVQKTRTAALGRIAGILNWSPIAPFRRAPDLRPISPPQP</sequence>
<evidence type="ECO:0000313" key="6">
    <source>
        <dbReference type="EMBL" id="RFB03975.1"/>
    </source>
</evidence>
<evidence type="ECO:0000256" key="4">
    <source>
        <dbReference type="SAM" id="Phobius"/>
    </source>
</evidence>
<comment type="caution">
    <text evidence="6">The sequence shown here is derived from an EMBL/GenBank/DDBJ whole genome shotgun (WGS) entry which is preliminary data.</text>
</comment>
<evidence type="ECO:0000256" key="2">
    <source>
        <dbReference type="ARBA" id="ARBA00022676"/>
    </source>
</evidence>
<dbReference type="InterPro" id="IPR029044">
    <property type="entry name" value="Nucleotide-diphossugar_trans"/>
</dbReference>
<dbReference type="InParanoid" id="A0A371REV6"/>
<dbReference type="PANTHER" id="PTHR43179:SF12">
    <property type="entry name" value="GALACTOFURANOSYLTRANSFERASE GLFT2"/>
    <property type="match status" value="1"/>
</dbReference>
<dbReference type="CDD" id="cd04186">
    <property type="entry name" value="GT_2_like_c"/>
    <property type="match status" value="1"/>
</dbReference>
<accession>A0A371REV6</accession>
<evidence type="ECO:0000256" key="3">
    <source>
        <dbReference type="ARBA" id="ARBA00022679"/>
    </source>
</evidence>
<dbReference type="InterPro" id="IPR001173">
    <property type="entry name" value="Glyco_trans_2-like"/>
</dbReference>
<keyword evidence="4" id="KW-0812">Transmembrane</keyword>
<evidence type="ECO:0000313" key="7">
    <source>
        <dbReference type="Proteomes" id="UP000264589"/>
    </source>
</evidence>
<keyword evidence="4" id="KW-0472">Membrane</keyword>
<organism evidence="6 7">
    <name type="scientific">Parvularcula marina</name>
    <dbReference type="NCBI Taxonomy" id="2292771"/>
    <lineage>
        <taxon>Bacteria</taxon>
        <taxon>Pseudomonadati</taxon>
        <taxon>Pseudomonadota</taxon>
        <taxon>Alphaproteobacteria</taxon>
        <taxon>Parvularculales</taxon>
        <taxon>Parvularculaceae</taxon>
        <taxon>Parvularcula</taxon>
    </lineage>
</organism>
<keyword evidence="2" id="KW-0328">Glycosyltransferase</keyword>
<protein>
    <submittedName>
        <fullName evidence="6">Glycosyltransferase family 2 protein</fullName>
    </submittedName>
</protein>
<evidence type="ECO:0000259" key="5">
    <source>
        <dbReference type="Pfam" id="PF00535"/>
    </source>
</evidence>
<dbReference type="Pfam" id="PF00535">
    <property type="entry name" value="Glycos_transf_2"/>
    <property type="match status" value="1"/>
</dbReference>
<dbReference type="Gene3D" id="3.90.550.10">
    <property type="entry name" value="Spore Coat Polysaccharide Biosynthesis Protein SpsA, Chain A"/>
    <property type="match status" value="1"/>
</dbReference>
<dbReference type="OrthoDB" id="9771846at2"/>
<name>A0A371REV6_9PROT</name>
<keyword evidence="7" id="KW-1185">Reference proteome</keyword>
<feature type="transmembrane region" description="Helical" evidence="4">
    <location>
        <begin position="248"/>
        <end position="270"/>
    </location>
</feature>
<dbReference type="EMBL" id="QUQO01000001">
    <property type="protein sequence ID" value="RFB03975.1"/>
    <property type="molecule type" value="Genomic_DNA"/>
</dbReference>
<dbReference type="AlphaFoldDB" id="A0A371REV6"/>
<dbReference type="SUPFAM" id="SSF53448">
    <property type="entry name" value="Nucleotide-diphospho-sugar transferases"/>
    <property type="match status" value="1"/>
</dbReference>